<feature type="domain" description="4Fe-4S ferredoxin-type" evidence="7">
    <location>
        <begin position="60"/>
        <end position="89"/>
    </location>
</feature>
<dbReference type="STRING" id="985054.SAMN05444358_10433"/>
<feature type="binding site" evidence="6">
    <location>
        <position position="144"/>
    </location>
    <ligand>
        <name>[4Fe-4S] cluster</name>
        <dbReference type="ChEBI" id="CHEBI:49883"/>
        <label>3</label>
    </ligand>
</feature>
<feature type="binding site" evidence="6">
    <location>
        <position position="43"/>
    </location>
    <ligand>
        <name>[4Fe-4S] cluster</name>
        <dbReference type="ChEBI" id="CHEBI:49883"/>
        <label>1</label>
    </ligand>
</feature>
<feature type="binding site" evidence="6">
    <location>
        <position position="141"/>
    </location>
    <ligand>
        <name>[4Fe-4S] cluster</name>
        <dbReference type="ChEBI" id="CHEBI:49883"/>
        <label>3</label>
    </ligand>
</feature>
<sequence>MNKLASRRAFLKGKVSRNDQTSIRPPGADADEFLDLCTRCDECREACPEDIIKFDSQGWPVVQLDAGPCTFCGDCASACPTGALNPEQVEAWPWRAKVAASCLSMNGVSCRICQDNCEHGAIRFRLQTGGRAEPVLDADTCTGCGACASACPAGSVSFERHTPPTNEVTL</sequence>
<feature type="domain" description="4Fe-4S ferredoxin-type" evidence="7">
    <location>
        <begin position="132"/>
        <end position="161"/>
    </location>
</feature>
<evidence type="ECO:0000256" key="5">
    <source>
        <dbReference type="ARBA" id="ARBA00023014"/>
    </source>
</evidence>
<dbReference type="GO" id="GO:0051539">
    <property type="term" value="F:4 iron, 4 sulfur cluster binding"/>
    <property type="evidence" value="ECO:0007669"/>
    <property type="project" value="UniProtKB-UniRule"/>
</dbReference>
<dbReference type="EMBL" id="FNNP01000004">
    <property type="protein sequence ID" value="SDX24434.1"/>
    <property type="molecule type" value="Genomic_DNA"/>
</dbReference>
<comment type="subunit">
    <text evidence="6">Interacts with the cytoplasmic NapA precursor.</text>
</comment>
<evidence type="ECO:0000256" key="6">
    <source>
        <dbReference type="HAMAP-Rule" id="MF_02201"/>
    </source>
</evidence>
<dbReference type="PANTHER" id="PTHR24960:SF46">
    <property type="entry name" value="FERREDOXIN-TYPE PROTEIN NAPF"/>
    <property type="match status" value="1"/>
</dbReference>
<evidence type="ECO:0000259" key="7">
    <source>
        <dbReference type="PROSITE" id="PS51379"/>
    </source>
</evidence>
<keyword evidence="6" id="KW-0963">Cytoplasm</keyword>
<comment type="function">
    <text evidence="6">Could be involved in the maturation of NapA, the catalytic subunit of the periplasmic nitrate reductase, before its export into the periplasm.</text>
</comment>
<accession>A0A1H3A5G1</accession>
<dbReference type="OrthoDB" id="9800445at2"/>
<reference evidence="9" key="1">
    <citation type="submission" date="2016-10" db="EMBL/GenBank/DDBJ databases">
        <authorList>
            <person name="Varghese N."/>
            <person name="Submissions S."/>
        </authorList>
    </citation>
    <scope>NUCLEOTIDE SEQUENCE [LARGE SCALE GENOMIC DNA]</scope>
    <source>
        <strain evidence="9">DSM 27839</strain>
    </source>
</reference>
<comment type="similarity">
    <text evidence="6">Belongs to the NapF family.</text>
</comment>
<feature type="binding site" evidence="6">
    <location>
        <position position="75"/>
    </location>
    <ligand>
        <name>[4Fe-4S] cluster</name>
        <dbReference type="ChEBI" id="CHEBI:49883"/>
        <label>2</label>
    </ligand>
</feature>
<evidence type="ECO:0000256" key="2">
    <source>
        <dbReference type="ARBA" id="ARBA00022723"/>
    </source>
</evidence>
<proteinExistence type="inferred from homology"/>
<keyword evidence="9" id="KW-1185">Reference proteome</keyword>
<evidence type="ECO:0000256" key="1">
    <source>
        <dbReference type="ARBA" id="ARBA00022485"/>
    </source>
</evidence>
<dbReference type="GO" id="GO:0005737">
    <property type="term" value="C:cytoplasm"/>
    <property type="evidence" value="ECO:0007669"/>
    <property type="project" value="UniProtKB-SubCell"/>
</dbReference>
<evidence type="ECO:0000313" key="9">
    <source>
        <dbReference type="Proteomes" id="UP000183400"/>
    </source>
</evidence>
<dbReference type="AlphaFoldDB" id="A0A1H3A5G1"/>
<feature type="domain" description="4Fe-4S ferredoxin-type" evidence="7">
    <location>
        <begin position="26"/>
        <end position="57"/>
    </location>
</feature>
<organism evidence="8 9">
    <name type="scientific">Ruegeria halocynthiae</name>
    <dbReference type="NCBI Taxonomy" id="985054"/>
    <lineage>
        <taxon>Bacteria</taxon>
        <taxon>Pseudomonadati</taxon>
        <taxon>Pseudomonadota</taxon>
        <taxon>Alphaproteobacteria</taxon>
        <taxon>Rhodobacterales</taxon>
        <taxon>Roseobacteraceae</taxon>
        <taxon>Ruegeria</taxon>
    </lineage>
</organism>
<feature type="binding site" evidence="6">
    <location>
        <position position="40"/>
    </location>
    <ligand>
        <name>[4Fe-4S] cluster</name>
        <dbReference type="ChEBI" id="CHEBI:49883"/>
        <label>1</label>
    </ligand>
</feature>
<dbReference type="PROSITE" id="PS00198">
    <property type="entry name" value="4FE4S_FER_1"/>
    <property type="match status" value="2"/>
</dbReference>
<feature type="binding site" evidence="6">
    <location>
        <position position="79"/>
    </location>
    <ligand>
        <name>[4Fe-4S] cluster</name>
        <dbReference type="ChEBI" id="CHEBI:49883"/>
        <label>2</label>
    </ligand>
</feature>
<keyword evidence="1 6" id="KW-0004">4Fe-4S</keyword>
<comment type="cofactor">
    <cofactor evidence="6">
        <name>[4Fe-4S] cluster</name>
        <dbReference type="ChEBI" id="CHEBI:49883"/>
    </cofactor>
</comment>
<keyword evidence="3 6" id="KW-0677">Repeat</keyword>
<feature type="binding site" evidence="6">
    <location>
        <position position="147"/>
    </location>
    <ligand>
        <name>[4Fe-4S] cluster</name>
        <dbReference type="ChEBI" id="CHEBI:49883"/>
        <label>3</label>
    </ligand>
</feature>
<gene>
    <name evidence="6" type="primary">napF</name>
    <name evidence="8" type="ORF">SAMN05444358_10433</name>
</gene>
<name>A0A1H3A5G1_9RHOB</name>
<feature type="binding site" evidence="6">
    <location>
        <position position="37"/>
    </location>
    <ligand>
        <name>[4Fe-4S] cluster</name>
        <dbReference type="ChEBI" id="CHEBI:49883"/>
        <label>1</label>
    </ligand>
</feature>
<comment type="subcellular location">
    <subcellularLocation>
        <location evidence="6">Cytoplasm</location>
    </subcellularLocation>
</comment>
<dbReference type="InterPro" id="IPR050157">
    <property type="entry name" value="PSI_iron-sulfur_center"/>
</dbReference>
<feature type="binding site" evidence="6">
    <location>
        <position position="72"/>
    </location>
    <ligand>
        <name>[4Fe-4S] cluster</name>
        <dbReference type="ChEBI" id="CHEBI:49883"/>
        <label>2</label>
    </ligand>
</feature>
<dbReference type="Gene3D" id="3.30.70.20">
    <property type="match status" value="2"/>
</dbReference>
<evidence type="ECO:0000256" key="4">
    <source>
        <dbReference type="ARBA" id="ARBA00023004"/>
    </source>
</evidence>
<dbReference type="CDD" id="cd10564">
    <property type="entry name" value="NapF_like"/>
    <property type="match status" value="1"/>
</dbReference>
<keyword evidence="5 6" id="KW-0411">Iron-sulfur</keyword>
<dbReference type="InterPro" id="IPR017900">
    <property type="entry name" value="4Fe4S_Fe_S_CS"/>
</dbReference>
<keyword evidence="2 6" id="KW-0479">Metal-binding</keyword>
<dbReference type="RefSeq" id="WP_074737164.1">
    <property type="nucleotide sequence ID" value="NZ_FNNP01000004.1"/>
</dbReference>
<keyword evidence="4 6" id="KW-0408">Iron</keyword>
<dbReference type="PANTHER" id="PTHR24960">
    <property type="entry name" value="PHOTOSYSTEM I IRON-SULFUR CENTER-RELATED"/>
    <property type="match status" value="1"/>
</dbReference>
<dbReference type="Proteomes" id="UP000183400">
    <property type="component" value="Unassembled WGS sequence"/>
</dbReference>
<dbReference type="PROSITE" id="PS51379">
    <property type="entry name" value="4FE4S_FER_2"/>
    <property type="match status" value="3"/>
</dbReference>
<feature type="binding site" evidence="6">
    <location>
        <position position="151"/>
    </location>
    <ligand>
        <name>[4Fe-4S] cluster</name>
        <dbReference type="ChEBI" id="CHEBI:49883"/>
        <label>3</label>
    </ligand>
</feature>
<feature type="binding site" evidence="6">
    <location>
        <position position="69"/>
    </location>
    <ligand>
        <name>[4Fe-4S] cluster</name>
        <dbReference type="ChEBI" id="CHEBI:49883"/>
        <label>2</label>
    </ligand>
</feature>
<dbReference type="HAMAP" id="MF_02201">
    <property type="entry name" value="NapF"/>
    <property type="match status" value="1"/>
</dbReference>
<dbReference type="GO" id="GO:0046872">
    <property type="term" value="F:metal ion binding"/>
    <property type="evidence" value="ECO:0007669"/>
    <property type="project" value="UniProtKB-KW"/>
</dbReference>
<evidence type="ECO:0000313" key="8">
    <source>
        <dbReference type="EMBL" id="SDX24434.1"/>
    </source>
</evidence>
<feature type="binding site" evidence="6">
    <location>
        <position position="47"/>
    </location>
    <ligand>
        <name>[4Fe-4S] cluster</name>
        <dbReference type="ChEBI" id="CHEBI:49883"/>
        <label>1</label>
    </ligand>
</feature>
<protein>
    <recommendedName>
        <fullName evidence="6">Ferredoxin-type protein NapF</fullName>
    </recommendedName>
</protein>
<dbReference type="Pfam" id="PF12838">
    <property type="entry name" value="Fer4_7"/>
    <property type="match status" value="2"/>
</dbReference>
<dbReference type="NCBIfam" id="TIGR00402">
    <property type="entry name" value="napF"/>
    <property type="match status" value="1"/>
</dbReference>
<dbReference type="SUPFAM" id="SSF54862">
    <property type="entry name" value="4Fe-4S ferredoxins"/>
    <property type="match status" value="1"/>
</dbReference>
<dbReference type="InterPro" id="IPR004496">
    <property type="entry name" value="NapF"/>
</dbReference>
<evidence type="ECO:0000256" key="3">
    <source>
        <dbReference type="ARBA" id="ARBA00022737"/>
    </source>
</evidence>
<dbReference type="InterPro" id="IPR017896">
    <property type="entry name" value="4Fe4S_Fe-S-bd"/>
</dbReference>